<keyword evidence="5" id="KW-1185">Reference proteome</keyword>
<keyword evidence="2" id="KW-0808">Transferase</keyword>
<dbReference type="PANTHER" id="PTHR31623">
    <property type="entry name" value="F21J9.9"/>
    <property type="match status" value="1"/>
</dbReference>
<dbReference type="InterPro" id="IPR023213">
    <property type="entry name" value="CAT-like_dom_sf"/>
</dbReference>
<dbReference type="PANTHER" id="PTHR31623:SF123">
    <property type="entry name" value="VINORINE SYNTHASE-LIKE"/>
    <property type="match status" value="1"/>
</dbReference>
<keyword evidence="3" id="KW-0012">Acyltransferase</keyword>
<dbReference type="Pfam" id="PF02458">
    <property type="entry name" value="Transferase"/>
    <property type="match status" value="1"/>
</dbReference>
<protein>
    <submittedName>
        <fullName evidence="4">Uncharacterized protein</fullName>
    </submittedName>
</protein>
<accession>A0AAN8U742</accession>
<dbReference type="Gene3D" id="3.30.559.10">
    <property type="entry name" value="Chloramphenicol acetyltransferase-like domain"/>
    <property type="match status" value="2"/>
</dbReference>
<organism evidence="4 5">
    <name type="scientific">Solanum bulbocastanum</name>
    <name type="common">Wild potato</name>
    <dbReference type="NCBI Taxonomy" id="147425"/>
    <lineage>
        <taxon>Eukaryota</taxon>
        <taxon>Viridiplantae</taxon>
        <taxon>Streptophyta</taxon>
        <taxon>Embryophyta</taxon>
        <taxon>Tracheophyta</taxon>
        <taxon>Spermatophyta</taxon>
        <taxon>Magnoliopsida</taxon>
        <taxon>eudicotyledons</taxon>
        <taxon>Gunneridae</taxon>
        <taxon>Pentapetalae</taxon>
        <taxon>asterids</taxon>
        <taxon>lamiids</taxon>
        <taxon>Solanales</taxon>
        <taxon>Solanaceae</taxon>
        <taxon>Solanoideae</taxon>
        <taxon>Solaneae</taxon>
        <taxon>Solanum</taxon>
    </lineage>
</organism>
<evidence type="ECO:0000313" key="5">
    <source>
        <dbReference type="Proteomes" id="UP001371456"/>
    </source>
</evidence>
<evidence type="ECO:0000256" key="1">
    <source>
        <dbReference type="ARBA" id="ARBA00009861"/>
    </source>
</evidence>
<evidence type="ECO:0000256" key="3">
    <source>
        <dbReference type="ARBA" id="ARBA00023315"/>
    </source>
</evidence>
<name>A0AAN8U742_SOLBU</name>
<dbReference type="GO" id="GO:0016746">
    <property type="term" value="F:acyltransferase activity"/>
    <property type="evidence" value="ECO:0007669"/>
    <property type="project" value="UniProtKB-KW"/>
</dbReference>
<dbReference type="Proteomes" id="UP001371456">
    <property type="component" value="Unassembled WGS sequence"/>
</dbReference>
<gene>
    <name evidence="4" type="ORF">RDI58_000343</name>
</gene>
<reference evidence="4 5" key="1">
    <citation type="submission" date="2024-02" db="EMBL/GenBank/DDBJ databases">
        <title>de novo genome assembly of Solanum bulbocastanum strain 11H21.</title>
        <authorList>
            <person name="Hosaka A.J."/>
        </authorList>
    </citation>
    <scope>NUCLEOTIDE SEQUENCE [LARGE SCALE GENOMIC DNA]</scope>
    <source>
        <tissue evidence="4">Young leaves</tissue>
    </source>
</reference>
<comment type="similarity">
    <text evidence="1">Belongs to the plant acyltransferase family.</text>
</comment>
<dbReference type="AlphaFoldDB" id="A0AAN8U742"/>
<comment type="caution">
    <text evidence="4">The sequence shown here is derived from an EMBL/GenBank/DDBJ whole genome shotgun (WGS) entry which is preliminary data.</text>
</comment>
<proteinExistence type="inferred from homology"/>
<dbReference type="EMBL" id="JBANQN010000001">
    <property type="protein sequence ID" value="KAK6802563.1"/>
    <property type="molecule type" value="Genomic_DNA"/>
</dbReference>
<evidence type="ECO:0000256" key="2">
    <source>
        <dbReference type="ARBA" id="ARBA00022679"/>
    </source>
</evidence>
<evidence type="ECO:0000313" key="4">
    <source>
        <dbReference type="EMBL" id="KAK6802563.1"/>
    </source>
</evidence>
<sequence>MEKKVEIISQNLIKPKVTHIESFNFSALDQHAPLPHYPIFLHYPHDDQESTNISTKSQQLKNSLSKILSDFYPFAGRLINDNTSISCNNHSNDDFGVLFIEAFAHNYNLQEDILLSGNNTNTCRHFLPTLDSLLQTHLLIVQVTFFACGGMILGCWVSHKLSDAASISTFINNWASTARGGAVDAQLLQTPDFKTGVKVFPPTKQPPPSQFTNPVVSEQQLVSKIFLFDGPSIANLKTKALSKDVPSPTRVEAVSALIWKCVTVSSKSSTKSSSGTSYLSHVVNVRKRLVPSLPSGTIGNFLGFTLCTKNERDINELPNLVTIVRKSLLEFPYSNNGTKSLNWDVALDPIIENWKMIGETLSRSSDIELYQFTSWCGMPFYEANFGWGKPKWMSSMDLDSKNMIWLVDSIDGGIEAWICLEAKHMLEFEQNQDLLAFATIK</sequence>